<protein>
    <submittedName>
        <fullName evidence="3">Uncharacterized protein</fullName>
    </submittedName>
</protein>
<feature type="region of interest" description="Disordered" evidence="1">
    <location>
        <begin position="684"/>
        <end position="766"/>
    </location>
</feature>
<feature type="compositionally biased region" description="Basic and acidic residues" evidence="1">
    <location>
        <begin position="456"/>
        <end position="469"/>
    </location>
</feature>
<keyword evidence="4" id="KW-1185">Reference proteome</keyword>
<keyword evidence="2" id="KW-0812">Transmembrane</keyword>
<organism evidence="3 4">
    <name type="scientific">Wickerhamomyces pijperi</name>
    <name type="common">Yeast</name>
    <name type="synonym">Pichia pijperi</name>
    <dbReference type="NCBI Taxonomy" id="599730"/>
    <lineage>
        <taxon>Eukaryota</taxon>
        <taxon>Fungi</taxon>
        <taxon>Dikarya</taxon>
        <taxon>Ascomycota</taxon>
        <taxon>Saccharomycotina</taxon>
        <taxon>Saccharomycetes</taxon>
        <taxon>Phaffomycetales</taxon>
        <taxon>Wickerhamomycetaceae</taxon>
        <taxon>Wickerhamomyces</taxon>
    </lineage>
</organism>
<feature type="compositionally biased region" description="Low complexity" evidence="1">
    <location>
        <begin position="730"/>
        <end position="748"/>
    </location>
</feature>
<dbReference type="AlphaFoldDB" id="A0A9P8Q1C2"/>
<feature type="region of interest" description="Disordered" evidence="1">
    <location>
        <begin position="393"/>
        <end position="492"/>
    </location>
</feature>
<evidence type="ECO:0000313" key="3">
    <source>
        <dbReference type="EMBL" id="KAH3681387.1"/>
    </source>
</evidence>
<accession>A0A9P8Q1C2</accession>
<name>A0A9P8Q1C2_WICPI</name>
<dbReference type="Proteomes" id="UP000774326">
    <property type="component" value="Unassembled WGS sequence"/>
</dbReference>
<feature type="compositionally biased region" description="Basic and acidic residues" evidence="1">
    <location>
        <begin position="534"/>
        <end position="551"/>
    </location>
</feature>
<feature type="compositionally biased region" description="Polar residues" evidence="1">
    <location>
        <begin position="470"/>
        <end position="488"/>
    </location>
</feature>
<feature type="transmembrane region" description="Helical" evidence="2">
    <location>
        <begin position="794"/>
        <end position="815"/>
    </location>
</feature>
<feature type="compositionally biased region" description="Polar residues" evidence="1">
    <location>
        <begin position="42"/>
        <end position="55"/>
    </location>
</feature>
<feature type="region of interest" description="Disordered" evidence="1">
    <location>
        <begin position="42"/>
        <end position="63"/>
    </location>
</feature>
<evidence type="ECO:0000313" key="4">
    <source>
        <dbReference type="Proteomes" id="UP000774326"/>
    </source>
</evidence>
<gene>
    <name evidence="3" type="ORF">WICPIJ_007656</name>
</gene>
<evidence type="ECO:0000256" key="2">
    <source>
        <dbReference type="SAM" id="Phobius"/>
    </source>
</evidence>
<dbReference type="EMBL" id="JAEUBG010004437">
    <property type="protein sequence ID" value="KAH3681387.1"/>
    <property type="molecule type" value="Genomic_DNA"/>
</dbReference>
<sequence>MGHELEFYDEFAKDALTSLDLPVVTSMFDIATTMQHTSYGDGLPQSSYGTSPNNDSYHHNGFRSFTPELNPQQYLVPNSRQQPPSQYNIPNNTEKLSVSTKLEILSHLQTTPGPLTSPYSYFKWLNLLEKSLSLFGFGSLLSQSSFEPVVEEHNDLVFSFLNENIRIPDFYIPLSCDTTRDVLQELDMFIRSYLTIELLLKDLKGTVLTENEQKKFVMKDVYFFVNQFHTLVDLLTVLKDQDQDLESYGLLEVLLEKCSESEPYDEFLSYCKDTDSLLQNGYYGAGSSDYGNDEMALFNLLKNSFIKFCKNRSLGSLESTPFDATQNPRVIATNLRQRIKDQKQVTLPPANYGHYNDQIIQRSDTATPSPEISNSNLARSCSPLPLYVTAADSANKEPQPQSEQWVQTEETQGTLPESQSPAPGATDQVEPESVVEQEQEQEKELEQQQQQSTKEQVNKETKQDNENKTEQYQVSAENHNQATESTDATPIPAFPVAVPEVRVNSIKDLLRNLDATIESTKKSLSPEGKSPSKRSLEESHNETGEIKDTTAKETSPSPTKKLKLEQEVVPVIPLPVPNPAFHFHPSVQSNGPEPEQESILDASKKDTRPPLSIPRSSSSMTSPMASNALMISLQNGRAAAAAHGSNVTQPSPVFPQLDLFNRISSAPSSHDSVSVAPTTFSLFNSNKPHPATTTTAANHSQQPPDLYLPSRPRSGQTNKPEIRKANVYIPSQPSSNNNNNPPSSAGNSLRMRIQQNPSPSSAPSSASSRRFCVHCGKDNHTTPLPLEFKSTLALPSWLLLLLLFEAAGLAACVFFKNSSAILVKTSLTLIEFLAEVSMKKQPSSLAKASPSSLEIFLCSSSSSTKSNLLPTKKITISAELACSCNSLIQCLALIKLPGFVKS</sequence>
<feature type="compositionally biased region" description="Low complexity" evidence="1">
    <location>
        <begin position="609"/>
        <end position="622"/>
    </location>
</feature>
<comment type="caution">
    <text evidence="3">The sequence shown here is derived from an EMBL/GenBank/DDBJ whole genome shotgun (WGS) entry which is preliminary data.</text>
</comment>
<feature type="region of interest" description="Disordered" evidence="1">
    <location>
        <begin position="580"/>
        <end position="622"/>
    </location>
</feature>
<reference evidence="3" key="2">
    <citation type="submission" date="2021-01" db="EMBL/GenBank/DDBJ databases">
        <authorList>
            <person name="Schikora-Tamarit M.A."/>
        </authorList>
    </citation>
    <scope>NUCLEOTIDE SEQUENCE</scope>
    <source>
        <strain evidence="3">CBS2887</strain>
    </source>
</reference>
<reference evidence="3" key="1">
    <citation type="journal article" date="2021" name="Open Biol.">
        <title>Shared evolutionary footprints suggest mitochondrial oxidative damage underlies multiple complex I losses in fungi.</title>
        <authorList>
            <person name="Schikora-Tamarit M.A."/>
            <person name="Marcet-Houben M."/>
            <person name="Nosek J."/>
            <person name="Gabaldon T."/>
        </authorList>
    </citation>
    <scope>NUCLEOTIDE SEQUENCE</scope>
    <source>
        <strain evidence="3">CBS2887</strain>
    </source>
</reference>
<evidence type="ECO:0000256" key="1">
    <source>
        <dbReference type="SAM" id="MobiDB-lite"/>
    </source>
</evidence>
<feature type="region of interest" description="Disordered" evidence="1">
    <location>
        <begin position="517"/>
        <end position="564"/>
    </location>
</feature>
<proteinExistence type="predicted"/>
<feature type="compositionally biased region" description="Acidic residues" evidence="1">
    <location>
        <begin position="429"/>
        <end position="439"/>
    </location>
</feature>
<keyword evidence="2" id="KW-0472">Membrane</keyword>
<feature type="compositionally biased region" description="Polar residues" evidence="1">
    <location>
        <begin position="396"/>
        <end position="421"/>
    </location>
</feature>
<feature type="compositionally biased region" description="Low complexity" evidence="1">
    <location>
        <begin position="757"/>
        <end position="766"/>
    </location>
</feature>
<keyword evidence="2" id="KW-1133">Transmembrane helix</keyword>